<dbReference type="STRING" id="6832.A0A553PQ46"/>
<feature type="chain" id="PRO_5022110325" description="Alpha-N-acetylglucosaminidase" evidence="2">
    <location>
        <begin position="26"/>
        <end position="766"/>
    </location>
</feature>
<comment type="caution">
    <text evidence="6">The sequence shown here is derived from an EMBL/GenBank/DDBJ whole genome shotgun (WGS) entry which is preliminary data.</text>
</comment>
<evidence type="ECO:0000259" key="3">
    <source>
        <dbReference type="Pfam" id="PF05089"/>
    </source>
</evidence>
<dbReference type="InterPro" id="IPR029018">
    <property type="entry name" value="Hex-like_dom2"/>
</dbReference>
<feature type="domain" description="Alpha-N-acetylglucosaminidase tim-barrel" evidence="3">
    <location>
        <begin position="144"/>
        <end position="470"/>
    </location>
</feature>
<dbReference type="InterPro" id="IPR024732">
    <property type="entry name" value="NAGLU_C"/>
</dbReference>
<dbReference type="InterPro" id="IPR024240">
    <property type="entry name" value="NAGLU_N"/>
</dbReference>
<evidence type="ECO:0000313" key="6">
    <source>
        <dbReference type="EMBL" id="TRY79790.1"/>
    </source>
</evidence>
<dbReference type="Pfam" id="PF12972">
    <property type="entry name" value="NAGLU_C"/>
    <property type="match status" value="1"/>
</dbReference>
<keyword evidence="2" id="KW-0732">Signal</keyword>
<dbReference type="PANTHER" id="PTHR12872">
    <property type="entry name" value="ALPHA-N-ACETYLGLUCOSAMINIDASE"/>
    <property type="match status" value="1"/>
</dbReference>
<protein>
    <recommendedName>
        <fullName evidence="8">Alpha-N-acetylglucosaminidase</fullName>
    </recommendedName>
</protein>
<dbReference type="PANTHER" id="PTHR12872:SF1">
    <property type="entry name" value="ALPHA-N-ACETYLGLUCOSAMINIDASE"/>
    <property type="match status" value="1"/>
</dbReference>
<evidence type="ECO:0008006" key="8">
    <source>
        <dbReference type="Google" id="ProtNLM"/>
    </source>
</evidence>
<dbReference type="AlphaFoldDB" id="A0A553PQ46"/>
<accession>A0A553PQ46</accession>
<dbReference type="OMA" id="FYRERWK"/>
<keyword evidence="1" id="KW-0378">Hydrolase</keyword>
<dbReference type="Gene3D" id="3.30.379.10">
    <property type="entry name" value="Chitobiase/beta-hexosaminidase domain 2-like"/>
    <property type="match status" value="1"/>
</dbReference>
<gene>
    <name evidence="6" type="ORF">TCAL_09990</name>
</gene>
<evidence type="ECO:0000259" key="5">
    <source>
        <dbReference type="Pfam" id="PF12972"/>
    </source>
</evidence>
<feature type="signal peptide" evidence="2">
    <location>
        <begin position="1"/>
        <end position="25"/>
    </location>
</feature>
<dbReference type="InterPro" id="IPR007781">
    <property type="entry name" value="NAGLU"/>
</dbReference>
<feature type="domain" description="Alpha-N-acetylglucosaminidase C-terminal" evidence="5">
    <location>
        <begin position="480"/>
        <end position="738"/>
    </location>
</feature>
<dbReference type="EMBL" id="VCGU01000002">
    <property type="protein sequence ID" value="TRY79790.1"/>
    <property type="molecule type" value="Genomic_DNA"/>
</dbReference>
<dbReference type="OrthoDB" id="64736at2759"/>
<name>A0A553PQ46_TIGCA</name>
<evidence type="ECO:0000256" key="2">
    <source>
        <dbReference type="SAM" id="SignalP"/>
    </source>
</evidence>
<organism evidence="6 7">
    <name type="scientific">Tigriopus californicus</name>
    <name type="common">Marine copepod</name>
    <dbReference type="NCBI Taxonomy" id="6832"/>
    <lineage>
        <taxon>Eukaryota</taxon>
        <taxon>Metazoa</taxon>
        <taxon>Ecdysozoa</taxon>
        <taxon>Arthropoda</taxon>
        <taxon>Crustacea</taxon>
        <taxon>Multicrustacea</taxon>
        <taxon>Hexanauplia</taxon>
        <taxon>Copepoda</taxon>
        <taxon>Harpacticoida</taxon>
        <taxon>Harpacticidae</taxon>
        <taxon>Tigriopus</taxon>
    </lineage>
</organism>
<sequence length="766" mass="89603">MAILSSVQIFCLVIACGSWAQGALWEELRPQANPFNQAKYVDDLLGRLFKSESFPFDVHIEPYLAANKKNEVLIRSLDKVNAKNETETRIQIVGSSGAAAAWGIHSYIKQELKGYVTWDSLHLDLPKTLPKVERYLRSNSKFQYYENVCTFGYTFAFWNWTQWESHIDWMALNGINLPLAFTAQEAIWSKVYKSFNVSQEGLDNFFTGPAFLPWNRMGNLDGFGGPLSENWHNFTIHLQHRILERMRGFGMIPILPAFSGHVPRALIELHPNVSHYDLQWHDFKPTKLLDPRTDLYQKISKKFLHEYVKEFGTDHVYSCDLFNEMDPPITDVRELAHISKSVYKGMSQVDSKAVWIMQGWMFTNSYWKNREIKYFLSGVEKGSLIILDLDSTDKRFFKRTRSYFGHPFIFNNLFNFGGNIFMYGRIQVLNEELFEALNMPNSSMIGSGLTPEGLADNHLNVDLSIELAWRHQPVENLTLWISEYMTRRYGAYNRYADEAWNVIGQTVLSANKSSFPIGGTFLTTLPSLREAPPLSYNKTDLYYAWDRMMLASPQLGKNPSFRYDLIDITRQSLENFLPLYHSKIVKYFRWNDWSRLNRYSQRFDQVLRDLDQLLGTDPRFMLGPWLEQAKSLGQNEMEKKQYEYNARNQITLWGPNGEIMDYAAKQWSGLMFDYYMTRWNMFWDALKGSIKEVEEFNENKFQERFKQIVGIPFVHGRETYPTKPQEDTIKIVESVYSKWRNEIRPFVPVNSTGDDDEYFDMPVSFD</sequence>
<dbReference type="Gene3D" id="1.20.120.670">
    <property type="entry name" value="N-acetyl-b-d-glucoasminidase"/>
    <property type="match status" value="1"/>
</dbReference>
<evidence type="ECO:0000259" key="4">
    <source>
        <dbReference type="Pfam" id="PF12971"/>
    </source>
</evidence>
<evidence type="ECO:0000256" key="1">
    <source>
        <dbReference type="ARBA" id="ARBA00022801"/>
    </source>
</evidence>
<keyword evidence="7" id="KW-1185">Reference proteome</keyword>
<dbReference type="Proteomes" id="UP000318571">
    <property type="component" value="Chromosome 6"/>
</dbReference>
<dbReference type="Pfam" id="PF05089">
    <property type="entry name" value="NAGLU"/>
    <property type="match status" value="1"/>
</dbReference>
<dbReference type="InterPro" id="IPR024733">
    <property type="entry name" value="NAGLU_tim-barrel"/>
</dbReference>
<dbReference type="Pfam" id="PF12971">
    <property type="entry name" value="NAGLU_N"/>
    <property type="match status" value="1"/>
</dbReference>
<proteinExistence type="predicted"/>
<feature type="domain" description="Alpha-N-acetylglucosaminidase N-terminal" evidence="4">
    <location>
        <begin position="41"/>
        <end position="130"/>
    </location>
</feature>
<evidence type="ECO:0000313" key="7">
    <source>
        <dbReference type="Proteomes" id="UP000318571"/>
    </source>
</evidence>
<reference evidence="6 7" key="1">
    <citation type="journal article" date="2018" name="Nat. Ecol. Evol.">
        <title>Genomic signatures of mitonuclear coevolution across populations of Tigriopus californicus.</title>
        <authorList>
            <person name="Barreto F.S."/>
            <person name="Watson E.T."/>
            <person name="Lima T.G."/>
            <person name="Willett C.S."/>
            <person name="Edmands S."/>
            <person name="Li W."/>
            <person name="Burton R.S."/>
        </authorList>
    </citation>
    <scope>NUCLEOTIDE SEQUENCE [LARGE SCALE GENOMIC DNA]</scope>
    <source>
        <strain evidence="6 7">San Diego</strain>
    </source>
</reference>
<dbReference type="GO" id="GO:0016787">
    <property type="term" value="F:hydrolase activity"/>
    <property type="evidence" value="ECO:0007669"/>
    <property type="project" value="UniProtKB-KW"/>
</dbReference>
<dbReference type="Gene3D" id="3.20.20.80">
    <property type="entry name" value="Glycosidases"/>
    <property type="match status" value="1"/>
</dbReference>